<feature type="compositionally biased region" description="Polar residues" evidence="1">
    <location>
        <begin position="246"/>
        <end position="261"/>
    </location>
</feature>
<feature type="non-terminal residue" evidence="2">
    <location>
        <position position="298"/>
    </location>
</feature>
<dbReference type="EMBL" id="GAKP01022992">
    <property type="protein sequence ID" value="JAC35962.1"/>
    <property type="molecule type" value="Transcribed_RNA"/>
</dbReference>
<reference evidence="2" key="1">
    <citation type="journal article" date="2014" name="BMC Genomics">
        <title>Characterizing the developmental transcriptome of the oriental fruit fly, Bactrocera dorsalis (Diptera: Tephritidae) through comparative genomic analysis with Drosophila melanogaster utilizing modENCODE datasets.</title>
        <authorList>
            <person name="Geib S.M."/>
            <person name="Calla B."/>
            <person name="Hall B."/>
            <person name="Hou S."/>
            <person name="Manoukis N.C."/>
        </authorList>
    </citation>
    <scope>NUCLEOTIDE SEQUENCE</scope>
    <source>
        <strain evidence="2">Punador</strain>
    </source>
</reference>
<evidence type="ECO:0000313" key="2">
    <source>
        <dbReference type="EMBL" id="JAC35962.1"/>
    </source>
</evidence>
<dbReference type="OrthoDB" id="8091417at2759"/>
<feature type="non-terminal residue" evidence="2">
    <location>
        <position position="1"/>
    </location>
</feature>
<protein>
    <submittedName>
        <fullName evidence="2">Uncharacterized protein</fullName>
    </submittedName>
</protein>
<name>A0A034V1D6_BACDO</name>
<organism evidence="2">
    <name type="scientific">Bactrocera dorsalis</name>
    <name type="common">Oriental fruit fly</name>
    <name type="synonym">Dacus dorsalis</name>
    <dbReference type="NCBI Taxonomy" id="27457"/>
    <lineage>
        <taxon>Eukaryota</taxon>
        <taxon>Metazoa</taxon>
        <taxon>Ecdysozoa</taxon>
        <taxon>Arthropoda</taxon>
        <taxon>Hexapoda</taxon>
        <taxon>Insecta</taxon>
        <taxon>Pterygota</taxon>
        <taxon>Neoptera</taxon>
        <taxon>Endopterygota</taxon>
        <taxon>Diptera</taxon>
        <taxon>Brachycera</taxon>
        <taxon>Muscomorpha</taxon>
        <taxon>Tephritoidea</taxon>
        <taxon>Tephritidae</taxon>
        <taxon>Bactrocera</taxon>
        <taxon>Bactrocera</taxon>
    </lineage>
</organism>
<dbReference type="AlphaFoldDB" id="A0A034V1D6"/>
<proteinExistence type="predicted"/>
<sequence>QIYSADIILVTASLRMVSRKHFVICILLAILKNAASKESVNYSNNTVSATTRESAHIPSTSKFIESIPETTSTTITGKITNNSTEKISNNSTTINVKVKCDIQMNNGDPKSVRTDICRCADGYKIIEYDEFKNKINKTCVELLPETATKSEEIKTTVSSEEQKETLLYSTKADYIASTKPKENDNRKTSFSQIHVTTQADVSNHDSGFAVIGASSVGPDDNWLDDSNATTKPAMPNIATTVSAEARLGNNSDHSTEPNTPANRKVSYDQVGTSSTPYIKLSPLTRRKEKLPANGSHMT</sequence>
<evidence type="ECO:0000256" key="1">
    <source>
        <dbReference type="SAM" id="MobiDB-lite"/>
    </source>
</evidence>
<feature type="region of interest" description="Disordered" evidence="1">
    <location>
        <begin position="246"/>
        <end position="298"/>
    </location>
</feature>
<accession>A0A034V1D6</accession>